<evidence type="ECO:0000313" key="2">
    <source>
        <dbReference type="EMBL" id="KAJ3652206.1"/>
    </source>
</evidence>
<accession>A0AA38MDL6</accession>
<dbReference type="InterPro" id="IPR036865">
    <property type="entry name" value="CRAL-TRIO_dom_sf"/>
</dbReference>
<keyword evidence="3" id="KW-1185">Reference proteome</keyword>
<evidence type="ECO:0000259" key="1">
    <source>
        <dbReference type="PROSITE" id="PS50191"/>
    </source>
</evidence>
<dbReference type="PANTHER" id="PTHR10174">
    <property type="entry name" value="ALPHA-TOCOPHEROL TRANSFER PROTEIN-RELATED"/>
    <property type="match status" value="1"/>
</dbReference>
<sequence>MTGNIDLMVVDDQIWQNAASLFNRSIKSFDEDVASLQEWLNAQPHLPKLLDSHCLRNFLVLNKCSVEVAKQKIENYYLIRSKMDDINQFNPKLPYKAKLNEISYVVMYPKLTKEMHRIFYIKVKNESLMSDYEPIDFLRKSFSIAEIRLREDVLVGDIFIADMKGFAITTIMKVTPTMFYKGALIYEKIFSMRVKGVYVINMPPVCEILLAMAKRILKPKVFERIHICPDMDSLKEIFPLDLLPEEFGGNGLSLDVLHEALEAKYNEYQHVFDSLDEVDVNENLIPKKNKADDILGVCGNFKKLEVD</sequence>
<dbReference type="SUPFAM" id="SSF46938">
    <property type="entry name" value="CRAL/TRIO N-terminal domain"/>
    <property type="match status" value="1"/>
</dbReference>
<protein>
    <recommendedName>
        <fullName evidence="1">CRAL-TRIO domain-containing protein</fullName>
    </recommendedName>
</protein>
<dbReference type="PANTHER" id="PTHR10174:SF222">
    <property type="entry name" value="GH10083P-RELATED"/>
    <property type="match status" value="1"/>
</dbReference>
<feature type="domain" description="CRAL-TRIO" evidence="1">
    <location>
        <begin position="95"/>
        <end position="255"/>
    </location>
</feature>
<dbReference type="AlphaFoldDB" id="A0AA38MDL6"/>
<dbReference type="InterPro" id="IPR036273">
    <property type="entry name" value="CRAL/TRIO_N_dom_sf"/>
</dbReference>
<gene>
    <name evidence="2" type="ORF">Zmor_018191</name>
</gene>
<dbReference type="SUPFAM" id="SSF52087">
    <property type="entry name" value="CRAL/TRIO domain"/>
    <property type="match status" value="1"/>
</dbReference>
<dbReference type="SMART" id="SM00516">
    <property type="entry name" value="SEC14"/>
    <property type="match status" value="1"/>
</dbReference>
<dbReference type="GO" id="GO:1902936">
    <property type="term" value="F:phosphatidylinositol bisphosphate binding"/>
    <property type="evidence" value="ECO:0007669"/>
    <property type="project" value="TreeGrafter"/>
</dbReference>
<dbReference type="Pfam" id="PF00650">
    <property type="entry name" value="CRAL_TRIO"/>
    <property type="match status" value="1"/>
</dbReference>
<dbReference type="EMBL" id="JALNTZ010000005">
    <property type="protein sequence ID" value="KAJ3652206.1"/>
    <property type="molecule type" value="Genomic_DNA"/>
</dbReference>
<name>A0AA38MDL6_9CUCU</name>
<reference evidence="2" key="1">
    <citation type="journal article" date="2023" name="G3 (Bethesda)">
        <title>Whole genome assemblies of Zophobas morio and Tenebrio molitor.</title>
        <authorList>
            <person name="Kaur S."/>
            <person name="Stinson S.A."/>
            <person name="diCenzo G.C."/>
        </authorList>
    </citation>
    <scope>NUCLEOTIDE SEQUENCE</scope>
    <source>
        <strain evidence="2">QUZm001</strain>
    </source>
</reference>
<evidence type="ECO:0000313" key="3">
    <source>
        <dbReference type="Proteomes" id="UP001168821"/>
    </source>
</evidence>
<dbReference type="Proteomes" id="UP001168821">
    <property type="component" value="Unassembled WGS sequence"/>
</dbReference>
<dbReference type="Gene3D" id="3.40.525.10">
    <property type="entry name" value="CRAL-TRIO lipid binding domain"/>
    <property type="match status" value="1"/>
</dbReference>
<dbReference type="PRINTS" id="PR00180">
    <property type="entry name" value="CRETINALDHBP"/>
</dbReference>
<dbReference type="GO" id="GO:0016020">
    <property type="term" value="C:membrane"/>
    <property type="evidence" value="ECO:0007669"/>
    <property type="project" value="TreeGrafter"/>
</dbReference>
<organism evidence="2 3">
    <name type="scientific">Zophobas morio</name>
    <dbReference type="NCBI Taxonomy" id="2755281"/>
    <lineage>
        <taxon>Eukaryota</taxon>
        <taxon>Metazoa</taxon>
        <taxon>Ecdysozoa</taxon>
        <taxon>Arthropoda</taxon>
        <taxon>Hexapoda</taxon>
        <taxon>Insecta</taxon>
        <taxon>Pterygota</taxon>
        <taxon>Neoptera</taxon>
        <taxon>Endopterygota</taxon>
        <taxon>Coleoptera</taxon>
        <taxon>Polyphaga</taxon>
        <taxon>Cucujiformia</taxon>
        <taxon>Tenebrionidae</taxon>
        <taxon>Zophobas</taxon>
    </lineage>
</organism>
<proteinExistence type="predicted"/>
<dbReference type="PROSITE" id="PS50191">
    <property type="entry name" value="CRAL_TRIO"/>
    <property type="match status" value="1"/>
</dbReference>
<dbReference type="CDD" id="cd00170">
    <property type="entry name" value="SEC14"/>
    <property type="match status" value="1"/>
</dbReference>
<dbReference type="InterPro" id="IPR001251">
    <property type="entry name" value="CRAL-TRIO_dom"/>
</dbReference>
<comment type="caution">
    <text evidence="2">The sequence shown here is derived from an EMBL/GenBank/DDBJ whole genome shotgun (WGS) entry which is preliminary data.</text>
</comment>